<dbReference type="InterPro" id="IPR008920">
    <property type="entry name" value="TF_FadR/GntR_C"/>
</dbReference>
<organism evidence="5 6">
    <name type="scientific">Lentzea fradiae</name>
    <dbReference type="NCBI Taxonomy" id="200378"/>
    <lineage>
        <taxon>Bacteria</taxon>
        <taxon>Bacillati</taxon>
        <taxon>Actinomycetota</taxon>
        <taxon>Actinomycetes</taxon>
        <taxon>Pseudonocardiales</taxon>
        <taxon>Pseudonocardiaceae</taxon>
        <taxon>Lentzea</taxon>
    </lineage>
</organism>
<dbReference type="Pfam" id="PF00392">
    <property type="entry name" value="GntR"/>
    <property type="match status" value="1"/>
</dbReference>
<dbReference type="AlphaFoldDB" id="A0A1G7KCV0"/>
<reference evidence="6" key="1">
    <citation type="submission" date="2016-10" db="EMBL/GenBank/DDBJ databases">
        <authorList>
            <person name="Varghese N."/>
            <person name="Submissions S."/>
        </authorList>
    </citation>
    <scope>NUCLEOTIDE SEQUENCE [LARGE SCALE GENOMIC DNA]</scope>
    <source>
        <strain evidence="6">CGMCC 4.3506</strain>
    </source>
</reference>
<keyword evidence="6" id="KW-1185">Reference proteome</keyword>
<proteinExistence type="predicted"/>
<dbReference type="GO" id="GO:0003677">
    <property type="term" value="F:DNA binding"/>
    <property type="evidence" value="ECO:0007669"/>
    <property type="project" value="UniProtKB-KW"/>
</dbReference>
<dbReference type="PANTHER" id="PTHR43537:SF24">
    <property type="entry name" value="GLUCONATE OPERON TRANSCRIPTIONAL REPRESSOR"/>
    <property type="match status" value="1"/>
</dbReference>
<keyword evidence="3" id="KW-0804">Transcription</keyword>
<dbReference type="RefSeq" id="WP_218133594.1">
    <property type="nucleotide sequence ID" value="NZ_FNCC01000001.1"/>
</dbReference>
<dbReference type="SMART" id="SM00345">
    <property type="entry name" value="HTH_GNTR"/>
    <property type="match status" value="1"/>
</dbReference>
<dbReference type="PROSITE" id="PS50949">
    <property type="entry name" value="HTH_GNTR"/>
    <property type="match status" value="1"/>
</dbReference>
<dbReference type="SUPFAM" id="SSF48008">
    <property type="entry name" value="GntR ligand-binding domain-like"/>
    <property type="match status" value="1"/>
</dbReference>
<keyword evidence="1" id="KW-0805">Transcription regulation</keyword>
<dbReference type="Gene3D" id="1.20.120.530">
    <property type="entry name" value="GntR ligand-binding domain-like"/>
    <property type="match status" value="1"/>
</dbReference>
<dbReference type="PANTHER" id="PTHR43537">
    <property type="entry name" value="TRANSCRIPTIONAL REGULATOR, GNTR FAMILY"/>
    <property type="match status" value="1"/>
</dbReference>
<dbReference type="SUPFAM" id="SSF46785">
    <property type="entry name" value="Winged helix' DNA-binding domain"/>
    <property type="match status" value="1"/>
</dbReference>
<dbReference type="InterPro" id="IPR036390">
    <property type="entry name" value="WH_DNA-bd_sf"/>
</dbReference>
<accession>A0A1G7KCV0</accession>
<gene>
    <name evidence="5" type="ORF">SAMN05216553_101194</name>
</gene>
<evidence type="ECO:0000313" key="6">
    <source>
        <dbReference type="Proteomes" id="UP000199623"/>
    </source>
</evidence>
<dbReference type="GO" id="GO:0003700">
    <property type="term" value="F:DNA-binding transcription factor activity"/>
    <property type="evidence" value="ECO:0007669"/>
    <property type="project" value="InterPro"/>
</dbReference>
<sequence length="220" mass="24236">MSHPSSPATRSAGVQALIRSDILGGRLRPGERLKFPQLSERYGVSTGAVREALLRLSALRLVTSEPHLGFQVRTISQEGLALVCDARAELESLALRRAVAEGGLGWQSRLIAAHHTFRHTPYDPESQDWLDAHTELHHVLLSGCANPLLREAAEALRDEAELYRRWARPAPGDTDLPDREELARAHQDLVTAAVEGDADGAEARLREMIALTARLQVRLD</sequence>
<feature type="domain" description="HTH gntR-type" evidence="4">
    <location>
        <begin position="8"/>
        <end position="75"/>
    </location>
</feature>
<dbReference type="InterPro" id="IPR000524">
    <property type="entry name" value="Tscrpt_reg_HTH_GntR"/>
</dbReference>
<dbReference type="EMBL" id="FNCC01000001">
    <property type="protein sequence ID" value="SDF34659.1"/>
    <property type="molecule type" value="Genomic_DNA"/>
</dbReference>
<name>A0A1G7KCV0_9PSEU</name>
<protein>
    <submittedName>
        <fullName evidence="5">DNA-binding transcriptional regulator, GntR family</fullName>
    </submittedName>
</protein>
<dbReference type="STRING" id="200378.SAMN05216553_101194"/>
<dbReference type="SMART" id="SM00895">
    <property type="entry name" value="FCD"/>
    <property type="match status" value="1"/>
</dbReference>
<evidence type="ECO:0000313" key="5">
    <source>
        <dbReference type="EMBL" id="SDF34659.1"/>
    </source>
</evidence>
<dbReference type="Proteomes" id="UP000199623">
    <property type="component" value="Unassembled WGS sequence"/>
</dbReference>
<dbReference type="InterPro" id="IPR011711">
    <property type="entry name" value="GntR_C"/>
</dbReference>
<evidence type="ECO:0000256" key="3">
    <source>
        <dbReference type="ARBA" id="ARBA00023163"/>
    </source>
</evidence>
<dbReference type="Gene3D" id="1.10.10.10">
    <property type="entry name" value="Winged helix-like DNA-binding domain superfamily/Winged helix DNA-binding domain"/>
    <property type="match status" value="1"/>
</dbReference>
<dbReference type="Pfam" id="PF07729">
    <property type="entry name" value="FCD"/>
    <property type="match status" value="1"/>
</dbReference>
<dbReference type="InterPro" id="IPR036388">
    <property type="entry name" value="WH-like_DNA-bd_sf"/>
</dbReference>
<evidence type="ECO:0000256" key="1">
    <source>
        <dbReference type="ARBA" id="ARBA00023015"/>
    </source>
</evidence>
<evidence type="ECO:0000259" key="4">
    <source>
        <dbReference type="PROSITE" id="PS50949"/>
    </source>
</evidence>
<evidence type="ECO:0000256" key="2">
    <source>
        <dbReference type="ARBA" id="ARBA00023125"/>
    </source>
</evidence>
<keyword evidence="2 5" id="KW-0238">DNA-binding</keyword>